<feature type="chain" id="PRO_5013241275" description="Glycine zipper domain-containing protein" evidence="3">
    <location>
        <begin position="29"/>
        <end position="185"/>
    </location>
</feature>
<dbReference type="PANTHER" id="PTHR35603">
    <property type="match status" value="1"/>
</dbReference>
<keyword evidence="3" id="KW-0732">Signal</keyword>
<proteinExistence type="predicted"/>
<feature type="domain" description="Glycine zipper" evidence="4">
    <location>
        <begin position="78"/>
        <end position="123"/>
    </location>
</feature>
<dbReference type="InterPro" id="IPR051407">
    <property type="entry name" value="Bact_OM_lipoprot/Surf_antigen"/>
</dbReference>
<comment type="subcellular location">
    <subcellularLocation>
        <location evidence="1">Membrane</location>
    </subcellularLocation>
</comment>
<evidence type="ECO:0000256" key="3">
    <source>
        <dbReference type="SAM" id="SignalP"/>
    </source>
</evidence>
<evidence type="ECO:0000259" key="4">
    <source>
        <dbReference type="Pfam" id="PF13488"/>
    </source>
</evidence>
<dbReference type="AlphaFoldDB" id="A0A2A5WLA4"/>
<protein>
    <recommendedName>
        <fullName evidence="4">Glycine zipper domain-containing protein</fullName>
    </recommendedName>
</protein>
<evidence type="ECO:0000256" key="1">
    <source>
        <dbReference type="ARBA" id="ARBA00004370"/>
    </source>
</evidence>
<dbReference type="GO" id="GO:0016020">
    <property type="term" value="C:membrane"/>
    <property type="evidence" value="ECO:0007669"/>
    <property type="project" value="UniProtKB-SubCell"/>
</dbReference>
<evidence type="ECO:0000256" key="2">
    <source>
        <dbReference type="ARBA" id="ARBA00023136"/>
    </source>
</evidence>
<evidence type="ECO:0000313" key="6">
    <source>
        <dbReference type="Proteomes" id="UP000219327"/>
    </source>
</evidence>
<gene>
    <name evidence="5" type="ORF">CNE99_08710</name>
</gene>
<evidence type="ECO:0000313" key="5">
    <source>
        <dbReference type="EMBL" id="PDH37047.1"/>
    </source>
</evidence>
<name>A0A2A5WLA4_9GAMM</name>
<dbReference type="InterPro" id="IPR039567">
    <property type="entry name" value="Gly-zipper"/>
</dbReference>
<comment type="caution">
    <text evidence="5">The sequence shown here is derived from an EMBL/GenBank/DDBJ whole genome shotgun (WGS) entry which is preliminary data.</text>
</comment>
<accession>A0A2A5WLA4</accession>
<dbReference type="PANTHER" id="PTHR35603:SF2">
    <property type="entry name" value="OUTER MEMBRANE LIPOPROTEIN"/>
    <property type="match status" value="1"/>
</dbReference>
<organism evidence="5 6">
    <name type="scientific">OM182 bacterium MED-G24</name>
    <dbReference type="NCBI Taxonomy" id="1986255"/>
    <lineage>
        <taxon>Bacteria</taxon>
        <taxon>Pseudomonadati</taxon>
        <taxon>Pseudomonadota</taxon>
        <taxon>Gammaproteobacteria</taxon>
        <taxon>OMG group</taxon>
        <taxon>OM182 clade</taxon>
    </lineage>
</organism>
<dbReference type="Pfam" id="PF13488">
    <property type="entry name" value="Gly-zipper_Omp"/>
    <property type="match status" value="1"/>
</dbReference>
<feature type="signal peptide" evidence="3">
    <location>
        <begin position="1"/>
        <end position="28"/>
    </location>
</feature>
<keyword evidence="2" id="KW-0472">Membrane</keyword>
<dbReference type="Proteomes" id="UP000219327">
    <property type="component" value="Unassembled WGS sequence"/>
</dbReference>
<dbReference type="EMBL" id="NTKD01000054">
    <property type="protein sequence ID" value="PDH37047.1"/>
    <property type="molecule type" value="Genomic_DNA"/>
</dbReference>
<sequence length="185" mass="20531">MNTVETVMKFPIFSACAIFLAISIPAQAADIVYDYATVVDSTPLFNTVRISTPREECWDERVPHYRNHHNVRNNDALGSVLGGVIGGAIGNEVGNSKKNKQVGAVVGAIVGSTIGKSIANSNGKRHEDVSYTTEEVCRVYQDYHEEERVIGYSVRYRYNDETYTTRMKSDPGETIKLRLAISPVR</sequence>
<reference evidence="5 6" key="1">
    <citation type="submission" date="2017-08" db="EMBL/GenBank/DDBJ databases">
        <title>Fine stratification of microbial communities through a metagenomic profile of the photic zone.</title>
        <authorList>
            <person name="Haro-Moreno J.M."/>
            <person name="Lopez-Perez M."/>
            <person name="De La Torre J."/>
            <person name="Picazo A."/>
            <person name="Camacho A."/>
            <person name="Rodriguez-Valera F."/>
        </authorList>
    </citation>
    <scope>NUCLEOTIDE SEQUENCE [LARGE SCALE GENOMIC DNA]</scope>
    <source>
        <strain evidence="5">MED-G24</strain>
    </source>
</reference>